<evidence type="ECO:0000313" key="1">
    <source>
        <dbReference type="EMBL" id="MBD7984911.1"/>
    </source>
</evidence>
<dbReference type="Proteomes" id="UP000626786">
    <property type="component" value="Unassembled WGS sequence"/>
</dbReference>
<protein>
    <recommendedName>
        <fullName evidence="3">KTSC domain-containing protein</fullName>
    </recommendedName>
</protein>
<accession>A0ABR8UA41</accession>
<name>A0ABR8UA41_9BACL</name>
<keyword evidence="2" id="KW-1185">Reference proteome</keyword>
<dbReference type="EMBL" id="JACSQN010000008">
    <property type="protein sequence ID" value="MBD7984911.1"/>
    <property type="molecule type" value="Genomic_DNA"/>
</dbReference>
<dbReference type="RefSeq" id="WP_191694612.1">
    <property type="nucleotide sequence ID" value="NZ_JACSQN010000008.1"/>
</dbReference>
<proteinExistence type="predicted"/>
<evidence type="ECO:0000313" key="2">
    <source>
        <dbReference type="Proteomes" id="UP000626786"/>
    </source>
</evidence>
<organism evidence="1 2">
    <name type="scientific">Sporosarcina quadrami</name>
    <dbReference type="NCBI Taxonomy" id="2762234"/>
    <lineage>
        <taxon>Bacteria</taxon>
        <taxon>Bacillati</taxon>
        <taxon>Bacillota</taxon>
        <taxon>Bacilli</taxon>
        <taxon>Bacillales</taxon>
        <taxon>Caryophanaceae</taxon>
        <taxon>Sporosarcina</taxon>
    </lineage>
</organism>
<sequence length="80" mass="9219">MQYAYKEKAKKNGTAVSVRDTWNNALLEAEVKDGQIKLVTYVGTDKTTHFTMPTELFERMYQDLIGYNDVTITHKSGREE</sequence>
<comment type="caution">
    <text evidence="1">The sequence shown here is derived from an EMBL/GenBank/DDBJ whole genome shotgun (WGS) entry which is preliminary data.</text>
</comment>
<evidence type="ECO:0008006" key="3">
    <source>
        <dbReference type="Google" id="ProtNLM"/>
    </source>
</evidence>
<gene>
    <name evidence="1" type="ORF">H9649_09970</name>
</gene>
<reference evidence="1 2" key="1">
    <citation type="submission" date="2020-08" db="EMBL/GenBank/DDBJ databases">
        <title>A Genomic Blueprint of the Chicken Gut Microbiome.</title>
        <authorList>
            <person name="Gilroy R."/>
            <person name="Ravi A."/>
            <person name="Getino M."/>
            <person name="Pursley I."/>
            <person name="Horton D.L."/>
            <person name="Alikhan N.-F."/>
            <person name="Baker D."/>
            <person name="Gharbi K."/>
            <person name="Hall N."/>
            <person name="Watson M."/>
            <person name="Adriaenssens E.M."/>
            <person name="Foster-Nyarko E."/>
            <person name="Jarju S."/>
            <person name="Secka A."/>
            <person name="Antonio M."/>
            <person name="Oren A."/>
            <person name="Chaudhuri R."/>
            <person name="La Ragione R.M."/>
            <person name="Hildebrand F."/>
            <person name="Pallen M.J."/>
        </authorList>
    </citation>
    <scope>NUCLEOTIDE SEQUENCE [LARGE SCALE GENOMIC DNA]</scope>
    <source>
        <strain evidence="1 2">Sa2YVA2</strain>
    </source>
</reference>